<sequence length="138" mass="15449">MNELDKALDKYIQDANEQGPYYELVLNTQFFIPTNDEQAWAGKTEIAANESIAPIIVQSEGKRYMMLFDSEQRLSQWAKKQVSYAVLPGHAIAGMTPPGLHWAVNIGSGFAKEFVPDEIAWLKKLVSQSDETQEGQGE</sequence>
<keyword evidence="3" id="KW-1185">Reference proteome</keyword>
<evidence type="ECO:0000313" key="3">
    <source>
        <dbReference type="Proteomes" id="UP001319827"/>
    </source>
</evidence>
<dbReference type="Pfam" id="PF07179">
    <property type="entry name" value="SseB"/>
    <property type="match status" value="1"/>
</dbReference>
<protein>
    <recommendedName>
        <fullName evidence="1">SseB protein N-terminal domain-containing protein</fullName>
    </recommendedName>
</protein>
<evidence type="ECO:0000313" key="2">
    <source>
        <dbReference type="EMBL" id="BCR06543.1"/>
    </source>
</evidence>
<dbReference type="Proteomes" id="UP001319827">
    <property type="component" value="Chromosome"/>
</dbReference>
<dbReference type="RefSeq" id="WP_221249921.1">
    <property type="nucleotide sequence ID" value="NZ_AP024355.1"/>
</dbReference>
<accession>A0ABN6E2H2</accession>
<dbReference type="InterPro" id="IPR009839">
    <property type="entry name" value="SseB_N"/>
</dbReference>
<reference evidence="2 3" key="1">
    <citation type="journal article" date="2016" name="C (Basel)">
        <title>Selective Growth of and Electricity Production by Marine Exoelectrogenic Bacteria in Self-Aggregated Hydrogel of Microbially Reduced Graphene Oxide.</title>
        <authorList>
            <person name="Yoshida N."/>
            <person name="Goto Y."/>
            <person name="Miyata Y."/>
        </authorList>
    </citation>
    <scope>NUCLEOTIDE SEQUENCE [LARGE SCALE GENOMIC DNA]</scope>
    <source>
        <strain evidence="2 3">NIT-T3</strain>
    </source>
</reference>
<evidence type="ECO:0000259" key="1">
    <source>
        <dbReference type="Pfam" id="PF07179"/>
    </source>
</evidence>
<gene>
    <name evidence="2" type="ORF">DESUT3_36120</name>
</gene>
<name>A0ABN6E2H2_9BACT</name>
<reference evidence="2 3" key="2">
    <citation type="journal article" date="2021" name="Int. J. Syst. Evol. Microbiol.">
        <title>Isolation and Polyphasic Characterization of Desulfuromonas versatilis sp. Nov., an Electrogenic Bacteria Capable of Versatile Metabolism Isolated from a Graphene Oxide-Reducing Enrichment Culture.</title>
        <authorList>
            <person name="Xie L."/>
            <person name="Yoshida N."/>
            <person name="Ishii S."/>
            <person name="Meng L."/>
        </authorList>
    </citation>
    <scope>NUCLEOTIDE SEQUENCE [LARGE SCALE GENOMIC DNA]</scope>
    <source>
        <strain evidence="2 3">NIT-T3</strain>
    </source>
</reference>
<proteinExistence type="predicted"/>
<dbReference type="EMBL" id="AP024355">
    <property type="protein sequence ID" value="BCR06543.1"/>
    <property type="molecule type" value="Genomic_DNA"/>
</dbReference>
<organism evidence="2 3">
    <name type="scientific">Desulfuromonas versatilis</name>
    <dbReference type="NCBI Taxonomy" id="2802975"/>
    <lineage>
        <taxon>Bacteria</taxon>
        <taxon>Pseudomonadati</taxon>
        <taxon>Thermodesulfobacteriota</taxon>
        <taxon>Desulfuromonadia</taxon>
        <taxon>Desulfuromonadales</taxon>
        <taxon>Desulfuromonadaceae</taxon>
        <taxon>Desulfuromonas</taxon>
    </lineage>
</organism>
<feature type="domain" description="SseB protein N-terminal" evidence="1">
    <location>
        <begin position="4"/>
        <end position="121"/>
    </location>
</feature>